<dbReference type="KEGG" id="amob:HG15A2_04920"/>
<protein>
    <recommendedName>
        <fullName evidence="3">PEP-CTERM protein-sorting domain-containing protein</fullName>
    </recommendedName>
</protein>
<dbReference type="AlphaFoldDB" id="A0A517MQS0"/>
<organism evidence="1 2">
    <name type="scientific">Adhaeretor mobilis</name>
    <dbReference type="NCBI Taxonomy" id="1930276"/>
    <lineage>
        <taxon>Bacteria</taxon>
        <taxon>Pseudomonadati</taxon>
        <taxon>Planctomycetota</taxon>
        <taxon>Planctomycetia</taxon>
        <taxon>Pirellulales</taxon>
        <taxon>Lacipirellulaceae</taxon>
        <taxon>Adhaeretor</taxon>
    </lineage>
</organism>
<reference evidence="1 2" key="1">
    <citation type="submission" date="2019-02" db="EMBL/GenBank/DDBJ databases">
        <title>Deep-cultivation of Planctomycetes and their phenomic and genomic characterization uncovers novel biology.</title>
        <authorList>
            <person name="Wiegand S."/>
            <person name="Jogler M."/>
            <person name="Boedeker C."/>
            <person name="Pinto D."/>
            <person name="Vollmers J."/>
            <person name="Rivas-Marin E."/>
            <person name="Kohn T."/>
            <person name="Peeters S.H."/>
            <person name="Heuer A."/>
            <person name="Rast P."/>
            <person name="Oberbeckmann S."/>
            <person name="Bunk B."/>
            <person name="Jeske O."/>
            <person name="Meyerdierks A."/>
            <person name="Storesund J.E."/>
            <person name="Kallscheuer N."/>
            <person name="Luecker S."/>
            <person name="Lage O.M."/>
            <person name="Pohl T."/>
            <person name="Merkel B.J."/>
            <person name="Hornburger P."/>
            <person name="Mueller R.-W."/>
            <person name="Bruemmer F."/>
            <person name="Labrenz M."/>
            <person name="Spormann A.M."/>
            <person name="Op den Camp H."/>
            <person name="Overmann J."/>
            <person name="Amann R."/>
            <person name="Jetten M.S.M."/>
            <person name="Mascher T."/>
            <person name="Medema M.H."/>
            <person name="Devos D.P."/>
            <person name="Kaster A.-K."/>
            <person name="Ovreas L."/>
            <person name="Rohde M."/>
            <person name="Galperin M.Y."/>
            <person name="Jogler C."/>
        </authorList>
    </citation>
    <scope>NUCLEOTIDE SEQUENCE [LARGE SCALE GENOMIC DNA]</scope>
    <source>
        <strain evidence="1 2">HG15A2</strain>
    </source>
</reference>
<dbReference type="SUPFAM" id="SSF55486">
    <property type="entry name" value="Metalloproteases ('zincins'), catalytic domain"/>
    <property type="match status" value="1"/>
</dbReference>
<name>A0A517MQS0_9BACT</name>
<evidence type="ECO:0008006" key="3">
    <source>
        <dbReference type="Google" id="ProtNLM"/>
    </source>
</evidence>
<dbReference type="InterPro" id="IPR018247">
    <property type="entry name" value="EF_Hand_1_Ca_BS"/>
</dbReference>
<accession>A0A517MQS0</accession>
<evidence type="ECO:0000313" key="2">
    <source>
        <dbReference type="Proteomes" id="UP000319852"/>
    </source>
</evidence>
<gene>
    <name evidence="1" type="ORF">HG15A2_04920</name>
</gene>
<dbReference type="NCBIfam" id="TIGR02595">
    <property type="entry name" value="PEP_CTERM"/>
    <property type="match status" value="1"/>
</dbReference>
<sequence length="411" mass="43880">MVALFAVPRASAIDIVLDYSIDEANEGWFSGSPEGLARRASVNSAASFLSAIITNDNWDAISVFNKDLSFTDIAASSLNDLNGNPVAGLPESDGAGFSYNFDLTNLSSVGANEYVIYVGAFEFDSGTSSHAKAGWDSSDRRNAAGNAGMEFNTWGGKMYFDTGDTWYTGQNPGIDPTDDYGIQDPNKMPTSDITSDNWDWHTSLHVWKGFELDSIDPAAVNQSDLYATALHEMLHALGATSSNMSTYVGVSGNTLIGSNLVAEYGGPVPKSSTGHFANDVQSEVWDSNGIISEVTLDPNSLDATRKYLTKLDAALLRDLGYQVLDTFVTAPTADFDNSGVVDIADLDKWNADFGGPGSDANGDDFSDGADLLLWQQQFGDGSVVANSSSVPEPTSLLLLVGLLSAFLRRQR</sequence>
<dbReference type="Proteomes" id="UP000319852">
    <property type="component" value="Chromosome"/>
</dbReference>
<evidence type="ECO:0000313" key="1">
    <source>
        <dbReference type="EMBL" id="QDS97231.1"/>
    </source>
</evidence>
<dbReference type="InterPro" id="IPR013424">
    <property type="entry name" value="Ice-binding_C"/>
</dbReference>
<proteinExistence type="predicted"/>
<dbReference type="PROSITE" id="PS00018">
    <property type="entry name" value="EF_HAND_1"/>
    <property type="match status" value="1"/>
</dbReference>
<dbReference type="EMBL" id="CP036263">
    <property type="protein sequence ID" value="QDS97231.1"/>
    <property type="molecule type" value="Genomic_DNA"/>
</dbReference>
<keyword evidence="2" id="KW-1185">Reference proteome</keyword>